<comment type="caution">
    <text evidence="5">The sequence shown here is derived from an EMBL/GenBank/DDBJ whole genome shotgun (WGS) entry which is preliminary data.</text>
</comment>
<keyword evidence="5" id="KW-0560">Oxidoreductase</keyword>
<dbReference type="GO" id="GO:0051213">
    <property type="term" value="F:dioxygenase activity"/>
    <property type="evidence" value="ECO:0007669"/>
    <property type="project" value="UniProtKB-KW"/>
</dbReference>
<comment type="cofactor">
    <cofactor evidence="1">
        <name>FAD</name>
        <dbReference type="ChEBI" id="CHEBI:57692"/>
    </cofactor>
</comment>
<dbReference type="InterPro" id="IPR050641">
    <property type="entry name" value="RIFMO-like"/>
</dbReference>
<accession>A0A4V3C9R5</accession>
<dbReference type="RefSeq" id="WP_166665534.1">
    <property type="nucleotide sequence ID" value="NZ_SNWQ01000010.1"/>
</dbReference>
<reference evidence="5 6" key="1">
    <citation type="submission" date="2019-03" db="EMBL/GenBank/DDBJ databases">
        <title>Genomic Encyclopedia of Type Strains, Phase III (KMG-III): the genomes of soil and plant-associated and newly described type strains.</title>
        <authorList>
            <person name="Whitman W."/>
        </authorList>
    </citation>
    <scope>NUCLEOTIDE SEQUENCE [LARGE SCALE GENOMIC DNA]</scope>
    <source>
        <strain evidence="5 6">VKM Ac-2527</strain>
    </source>
</reference>
<dbReference type="Gene3D" id="3.40.30.120">
    <property type="match status" value="1"/>
</dbReference>
<evidence type="ECO:0000313" key="6">
    <source>
        <dbReference type="Proteomes" id="UP000295388"/>
    </source>
</evidence>
<dbReference type="Proteomes" id="UP000295388">
    <property type="component" value="Unassembled WGS sequence"/>
</dbReference>
<keyword evidence="5" id="KW-0223">Dioxygenase</keyword>
<evidence type="ECO:0000313" key="5">
    <source>
        <dbReference type="EMBL" id="TDO46829.1"/>
    </source>
</evidence>
<dbReference type="PANTHER" id="PTHR43004">
    <property type="entry name" value="TRK SYSTEM POTASSIUM UPTAKE PROTEIN"/>
    <property type="match status" value="1"/>
</dbReference>
<keyword evidence="3" id="KW-0274">FAD</keyword>
<gene>
    <name evidence="5" type="ORF">EV643_110212</name>
</gene>
<keyword evidence="5" id="KW-0503">Monooxygenase</keyword>
<sequence>MTADRRSTSSTVEHVEVLVVGAGPAGLATAISMACHGISPVVVERHPGTSIFPRATFVSTRTMEVLRSWGLDEEVRAGGMDIQPQMSVSATLAAGRHTVVPMGVPSADDLRSISPTAPCLCPQDHLEPVLAEHLRKLGGELLFGTEVVSLDQDATGVTVSLRDRRTDAVRTLRAGYVVAADGAGSAIRTGLGLRMEGPDNLGDFVSTLFRADLWDTLGERRCALYRIEAPEAAGVLLPTSSGDRWVYGREWHPELGEQLTDYSVERCTELIRAATGLPDLQLEVLAVQTFEFAAQVAERSREGRVFLVGDAAHRMTPVGGMGMNTAFLDGHNLGWKLAWTVRGWGGETLLDSYQAERRPVGVRNTLRSMGDSSRSVADGLANDLGVRYRSEVVQQSPVEEDEVGEFRQSARPGERAPHVEVCRSGRRLSAHDLFGAHLTLLVGADGDAWNGAATEAEAGGPLVSLRCGADFEDPTGTFHDLYGIGPDGAVLIRPDGHVAWRSHTVTTDPLTTLRSAITGCLGTSLQH</sequence>
<dbReference type="Pfam" id="PF01494">
    <property type="entry name" value="FAD_binding_3"/>
    <property type="match status" value="1"/>
</dbReference>
<proteinExistence type="predicted"/>
<evidence type="ECO:0000256" key="2">
    <source>
        <dbReference type="ARBA" id="ARBA00022630"/>
    </source>
</evidence>
<organism evidence="5 6">
    <name type="scientific">Kribbella caucasensis</name>
    <dbReference type="NCBI Taxonomy" id="2512215"/>
    <lineage>
        <taxon>Bacteria</taxon>
        <taxon>Bacillati</taxon>
        <taxon>Actinomycetota</taxon>
        <taxon>Actinomycetes</taxon>
        <taxon>Propionibacteriales</taxon>
        <taxon>Kribbellaceae</taxon>
        <taxon>Kribbella</taxon>
    </lineage>
</organism>
<dbReference type="EMBL" id="SNWQ01000010">
    <property type="protein sequence ID" value="TDO46829.1"/>
    <property type="molecule type" value="Genomic_DNA"/>
</dbReference>
<dbReference type="PRINTS" id="PR00420">
    <property type="entry name" value="RNGMNOXGNASE"/>
</dbReference>
<feature type="domain" description="FAD-binding" evidence="4">
    <location>
        <begin position="15"/>
        <end position="364"/>
    </location>
</feature>
<dbReference type="GO" id="GO:0016709">
    <property type="term" value="F:oxidoreductase activity, acting on paired donors, with incorporation or reduction of molecular oxygen, NAD(P)H as one donor, and incorporation of one atom of oxygen"/>
    <property type="evidence" value="ECO:0007669"/>
    <property type="project" value="UniProtKB-ARBA"/>
</dbReference>
<name>A0A4V3C9R5_9ACTN</name>
<dbReference type="Gene3D" id="3.50.50.60">
    <property type="entry name" value="FAD/NAD(P)-binding domain"/>
    <property type="match status" value="1"/>
</dbReference>
<dbReference type="PANTHER" id="PTHR43004:SF19">
    <property type="entry name" value="BINDING MONOOXYGENASE, PUTATIVE (JCVI)-RELATED"/>
    <property type="match status" value="1"/>
</dbReference>
<keyword evidence="6" id="KW-1185">Reference proteome</keyword>
<dbReference type="SUPFAM" id="SSF51905">
    <property type="entry name" value="FAD/NAD(P)-binding domain"/>
    <property type="match status" value="1"/>
</dbReference>
<dbReference type="PROSITE" id="PS51257">
    <property type="entry name" value="PROKAR_LIPOPROTEIN"/>
    <property type="match status" value="1"/>
</dbReference>
<protein>
    <submittedName>
        <fullName evidence="5">Putative polyketide hydroxylase/tetracenomycin A2 monooxygenase-dioxygenase</fullName>
    </submittedName>
</protein>
<keyword evidence="2" id="KW-0285">Flavoprotein</keyword>
<dbReference type="InterPro" id="IPR002938">
    <property type="entry name" value="FAD-bd"/>
</dbReference>
<dbReference type="InterPro" id="IPR036188">
    <property type="entry name" value="FAD/NAD-bd_sf"/>
</dbReference>
<evidence type="ECO:0000256" key="3">
    <source>
        <dbReference type="ARBA" id="ARBA00022827"/>
    </source>
</evidence>
<evidence type="ECO:0000259" key="4">
    <source>
        <dbReference type="Pfam" id="PF01494"/>
    </source>
</evidence>
<evidence type="ECO:0000256" key="1">
    <source>
        <dbReference type="ARBA" id="ARBA00001974"/>
    </source>
</evidence>
<dbReference type="Pfam" id="PF21274">
    <property type="entry name" value="Rng_hyd_C"/>
    <property type="match status" value="1"/>
</dbReference>
<dbReference type="AlphaFoldDB" id="A0A4V3C9R5"/>
<dbReference type="Gene3D" id="3.30.9.10">
    <property type="entry name" value="D-Amino Acid Oxidase, subunit A, domain 2"/>
    <property type="match status" value="1"/>
</dbReference>
<dbReference type="GO" id="GO:0071949">
    <property type="term" value="F:FAD binding"/>
    <property type="evidence" value="ECO:0007669"/>
    <property type="project" value="InterPro"/>
</dbReference>